<accession>A0A9Q4C9K2</accession>
<evidence type="ECO:0000313" key="3">
    <source>
        <dbReference type="Proteomes" id="UP001071478"/>
    </source>
</evidence>
<dbReference type="AlphaFoldDB" id="A0A9Q4C9K2"/>
<keyword evidence="1" id="KW-0472">Membrane</keyword>
<dbReference type="InterPro" id="IPR019675">
    <property type="entry name" value="DUF2550"/>
</dbReference>
<sequence>MEFLWYGLSTSLCVFVVLAGWRFLRVRATGSGILLRRLPADGAHGWRHGALRYSGDGIEFYKLRSVAPAPDLRFPRTGAEVTGRREPVAAETAFMPAGVRIVELAVRDRRYELALDAQSETALTAWIESAPSARQERRFRPLDR</sequence>
<dbReference type="Pfam" id="PF10739">
    <property type="entry name" value="DUF2550"/>
    <property type="match status" value="1"/>
</dbReference>
<keyword evidence="1" id="KW-1133">Transmembrane helix</keyword>
<dbReference type="RefSeq" id="WP_248168100.1">
    <property type="nucleotide sequence ID" value="NZ_JALNJA010000003.1"/>
</dbReference>
<reference evidence="2" key="1">
    <citation type="submission" date="2022-11" db="EMBL/GenBank/DDBJ databases">
        <title>Corynebacterium sp. isolated from Penguins.</title>
        <authorList>
            <person name="Sedlar K."/>
            <person name="Svec P."/>
        </authorList>
    </citation>
    <scope>NUCLEOTIDE SEQUENCE</scope>
    <source>
        <strain evidence="2">P7374</strain>
    </source>
</reference>
<feature type="transmembrane region" description="Helical" evidence="1">
    <location>
        <begin position="6"/>
        <end position="24"/>
    </location>
</feature>
<gene>
    <name evidence="2" type="ORF">OS129_07035</name>
</gene>
<name>A0A9Q4C9K2_9CORY</name>
<proteinExistence type="predicted"/>
<organism evidence="2 3">
    <name type="scientific">Corynebacterium pygosceleis</name>
    <dbReference type="NCBI Taxonomy" id="2800406"/>
    <lineage>
        <taxon>Bacteria</taxon>
        <taxon>Bacillati</taxon>
        <taxon>Actinomycetota</taxon>
        <taxon>Actinomycetes</taxon>
        <taxon>Mycobacteriales</taxon>
        <taxon>Corynebacteriaceae</taxon>
        <taxon>Corynebacterium</taxon>
    </lineage>
</organism>
<dbReference type="Proteomes" id="UP001071478">
    <property type="component" value="Unassembled WGS sequence"/>
</dbReference>
<dbReference type="EMBL" id="JAPMKU010000003">
    <property type="protein sequence ID" value="MCX7468628.1"/>
    <property type="molecule type" value="Genomic_DNA"/>
</dbReference>
<comment type="caution">
    <text evidence="2">The sequence shown here is derived from an EMBL/GenBank/DDBJ whole genome shotgun (WGS) entry which is preliminary data.</text>
</comment>
<evidence type="ECO:0000256" key="1">
    <source>
        <dbReference type="SAM" id="Phobius"/>
    </source>
</evidence>
<protein>
    <submittedName>
        <fullName evidence="2">DUF2550 domain-containing protein</fullName>
    </submittedName>
</protein>
<keyword evidence="1" id="KW-0812">Transmembrane</keyword>
<evidence type="ECO:0000313" key="2">
    <source>
        <dbReference type="EMBL" id="MCX7468628.1"/>
    </source>
</evidence>